<dbReference type="PANTHER" id="PTHR31595:SF77">
    <property type="entry name" value="ACYL-COA--STEROL O-ACYLTRANSFERASE 1-LIKE"/>
    <property type="match status" value="1"/>
</dbReference>
<organism evidence="12 13">
    <name type="scientific">Ficus carica</name>
    <name type="common">Common fig</name>
    <dbReference type="NCBI Taxonomy" id="3494"/>
    <lineage>
        <taxon>Eukaryota</taxon>
        <taxon>Viridiplantae</taxon>
        <taxon>Streptophyta</taxon>
        <taxon>Embryophyta</taxon>
        <taxon>Tracheophyta</taxon>
        <taxon>Spermatophyta</taxon>
        <taxon>Magnoliopsida</taxon>
        <taxon>eudicotyledons</taxon>
        <taxon>Gunneridae</taxon>
        <taxon>Pentapetalae</taxon>
        <taxon>rosids</taxon>
        <taxon>fabids</taxon>
        <taxon>Rosales</taxon>
        <taxon>Moraceae</taxon>
        <taxon>Ficeae</taxon>
        <taxon>Ficus</taxon>
    </lineage>
</organism>
<dbReference type="GO" id="GO:0016020">
    <property type="term" value="C:membrane"/>
    <property type="evidence" value="ECO:0007669"/>
    <property type="project" value="UniProtKB-SubCell"/>
</dbReference>
<dbReference type="PIRSF" id="PIRSF037006">
    <property type="entry name" value="Wax_synthase"/>
    <property type="match status" value="1"/>
</dbReference>
<keyword evidence="3" id="KW-0808">Transferase</keyword>
<dbReference type="EMBL" id="BTGU01000047">
    <property type="protein sequence ID" value="GMN53674.1"/>
    <property type="molecule type" value="Genomic_DNA"/>
</dbReference>
<dbReference type="Pfam" id="PF13813">
    <property type="entry name" value="MBOAT_2"/>
    <property type="match status" value="1"/>
</dbReference>
<comment type="subcellular location">
    <subcellularLocation>
        <location evidence="1">Membrane</location>
        <topology evidence="1">Multi-pass membrane protein</topology>
    </subcellularLocation>
</comment>
<keyword evidence="6" id="KW-0443">Lipid metabolism</keyword>
<evidence type="ECO:0000256" key="3">
    <source>
        <dbReference type="ARBA" id="ARBA00022679"/>
    </source>
</evidence>
<keyword evidence="8" id="KW-0012">Acyltransferase</keyword>
<dbReference type="InterPro" id="IPR017088">
    <property type="entry name" value="Wax_synthase_Magnoliopsida"/>
</dbReference>
<evidence type="ECO:0000256" key="6">
    <source>
        <dbReference type="ARBA" id="ARBA00023098"/>
    </source>
</evidence>
<evidence type="ECO:0000313" key="12">
    <source>
        <dbReference type="EMBL" id="GMN53674.1"/>
    </source>
</evidence>
<dbReference type="Proteomes" id="UP001187192">
    <property type="component" value="Unassembled WGS sequence"/>
</dbReference>
<dbReference type="AlphaFoldDB" id="A0AA88AJ94"/>
<dbReference type="Gramene" id="FCD_00012353-RA">
    <property type="protein sequence ID" value="FCD_00012353-RA:cds"/>
    <property type="gene ID" value="FCD_00012353"/>
</dbReference>
<keyword evidence="5 10" id="KW-1133">Transmembrane helix</keyword>
<evidence type="ECO:0000256" key="2">
    <source>
        <dbReference type="ARBA" id="ARBA00007282"/>
    </source>
</evidence>
<feature type="transmembrane region" description="Helical" evidence="10">
    <location>
        <begin position="36"/>
        <end position="53"/>
    </location>
</feature>
<gene>
    <name evidence="12" type="ORF">TIFTF001_022794</name>
</gene>
<feature type="domain" description="Wax synthase" evidence="11">
    <location>
        <begin position="231"/>
        <end position="317"/>
    </location>
</feature>
<evidence type="ECO:0000256" key="8">
    <source>
        <dbReference type="ARBA" id="ARBA00023315"/>
    </source>
</evidence>
<comment type="similarity">
    <text evidence="2">Belongs to the wax synthase family.</text>
</comment>
<feature type="transmembrane region" description="Helical" evidence="10">
    <location>
        <begin position="169"/>
        <end position="188"/>
    </location>
</feature>
<comment type="caution">
    <text evidence="12">The sequence shown here is derived from an EMBL/GenBank/DDBJ whole genome shotgun (WGS) entry which is preliminary data.</text>
</comment>
<evidence type="ECO:0000256" key="10">
    <source>
        <dbReference type="SAM" id="Phobius"/>
    </source>
</evidence>
<evidence type="ECO:0000256" key="5">
    <source>
        <dbReference type="ARBA" id="ARBA00022989"/>
    </source>
</evidence>
<sequence>MEGEMSNLFKVCVAIFVSLSYSYAVGKIVSKGIKRLFFLLPIVFLFLSLPLSLSSINCGGITGFFISWLTNFKLLLFAFGKGPLVASNSSSISLWRFIAYACFPIEVRKNPPQKTSLKDPKYYSNGKNKENPPQKTSYVDPSKEKMSHSRTGQSKENPFPRIPRQAQKWALIYVVKVLLLAILVLRFSYYENHMHQKLKLFLYCLYVYLVLDIILATASAAARAICGVELEPHFNEPYLSSSLQDFWGRRWNLMVSRALWPTVYEPALGFWAGLVGRRWAPIPAVIGTFAVSGLMHELVFYYWARVWPTWEVTWFFLLHGTSLAAEIAGKKAVATVTWRLPRAVTGVLAVGFVMETCFRMMFPQVLRCKADVRLLQEYAAIGAFL</sequence>
<dbReference type="GO" id="GO:0006629">
    <property type="term" value="P:lipid metabolic process"/>
    <property type="evidence" value="ECO:0007669"/>
    <property type="project" value="UniProtKB-KW"/>
</dbReference>
<evidence type="ECO:0000256" key="7">
    <source>
        <dbReference type="ARBA" id="ARBA00023136"/>
    </source>
</evidence>
<feature type="region of interest" description="Disordered" evidence="9">
    <location>
        <begin position="114"/>
        <end position="159"/>
    </location>
</feature>
<feature type="compositionally biased region" description="Basic and acidic residues" evidence="9">
    <location>
        <begin position="116"/>
        <end position="132"/>
    </location>
</feature>
<evidence type="ECO:0000256" key="9">
    <source>
        <dbReference type="SAM" id="MobiDB-lite"/>
    </source>
</evidence>
<reference evidence="12" key="1">
    <citation type="submission" date="2023-07" db="EMBL/GenBank/DDBJ databases">
        <title>draft genome sequence of fig (Ficus carica).</title>
        <authorList>
            <person name="Takahashi T."/>
            <person name="Nishimura K."/>
        </authorList>
    </citation>
    <scope>NUCLEOTIDE SEQUENCE</scope>
</reference>
<dbReference type="GO" id="GO:0008374">
    <property type="term" value="F:O-acyltransferase activity"/>
    <property type="evidence" value="ECO:0007669"/>
    <property type="project" value="InterPro"/>
</dbReference>
<protein>
    <recommendedName>
        <fullName evidence="11">Wax synthase domain-containing protein</fullName>
    </recommendedName>
</protein>
<dbReference type="InterPro" id="IPR044851">
    <property type="entry name" value="Wax_synthase"/>
</dbReference>
<dbReference type="InterPro" id="IPR032805">
    <property type="entry name" value="Wax_synthase_dom"/>
</dbReference>
<feature type="transmembrane region" description="Helical" evidence="10">
    <location>
        <begin position="200"/>
        <end position="222"/>
    </location>
</feature>
<keyword evidence="13" id="KW-1185">Reference proteome</keyword>
<name>A0AA88AJ94_FICCA</name>
<feature type="transmembrane region" description="Helical" evidence="10">
    <location>
        <begin position="59"/>
        <end position="79"/>
    </location>
</feature>
<keyword evidence="4 10" id="KW-0812">Transmembrane</keyword>
<accession>A0AA88AJ94</accession>
<evidence type="ECO:0000256" key="1">
    <source>
        <dbReference type="ARBA" id="ARBA00004141"/>
    </source>
</evidence>
<feature type="transmembrane region" description="Helical" evidence="10">
    <location>
        <begin position="6"/>
        <end position="24"/>
    </location>
</feature>
<dbReference type="PANTHER" id="PTHR31595">
    <property type="entry name" value="LONG-CHAIN-ALCOHOL O-FATTY-ACYLTRANSFERASE 3-RELATED"/>
    <property type="match status" value="1"/>
</dbReference>
<evidence type="ECO:0000256" key="4">
    <source>
        <dbReference type="ARBA" id="ARBA00022692"/>
    </source>
</evidence>
<proteinExistence type="inferred from homology"/>
<keyword evidence="7 10" id="KW-0472">Membrane</keyword>
<evidence type="ECO:0000313" key="13">
    <source>
        <dbReference type="Proteomes" id="UP001187192"/>
    </source>
</evidence>
<evidence type="ECO:0000259" key="11">
    <source>
        <dbReference type="Pfam" id="PF13813"/>
    </source>
</evidence>